<keyword evidence="3" id="KW-0479">Metal-binding</keyword>
<dbReference type="AlphaFoldDB" id="A0A074TFX8"/>
<feature type="binding site" evidence="3">
    <location>
        <position position="97"/>
    </location>
    <ligand>
        <name>substrate</name>
    </ligand>
</feature>
<evidence type="ECO:0000259" key="4">
    <source>
        <dbReference type="Pfam" id="PF08450"/>
    </source>
</evidence>
<organism evidence="5 6">
    <name type="scientific">Thioclava dalianensis</name>
    <dbReference type="NCBI Taxonomy" id="1185766"/>
    <lineage>
        <taxon>Bacteria</taxon>
        <taxon>Pseudomonadati</taxon>
        <taxon>Pseudomonadota</taxon>
        <taxon>Alphaproteobacteria</taxon>
        <taxon>Rhodobacterales</taxon>
        <taxon>Paracoccaceae</taxon>
        <taxon>Thioclava</taxon>
    </lineage>
</organism>
<proteinExistence type="inferred from homology"/>
<evidence type="ECO:0000256" key="1">
    <source>
        <dbReference type="ARBA" id="ARBA00008853"/>
    </source>
</evidence>
<comment type="caution">
    <text evidence="5">The sequence shown here is derived from an EMBL/GenBank/DDBJ whole genome shotgun (WGS) entry which is preliminary data.</text>
</comment>
<dbReference type="PANTHER" id="PTHR10907:SF47">
    <property type="entry name" value="REGUCALCIN"/>
    <property type="match status" value="1"/>
</dbReference>
<dbReference type="GO" id="GO:0005509">
    <property type="term" value="F:calcium ion binding"/>
    <property type="evidence" value="ECO:0007669"/>
    <property type="project" value="TreeGrafter"/>
</dbReference>
<keyword evidence="6" id="KW-1185">Reference proteome</keyword>
<feature type="binding site" evidence="3">
    <location>
        <position position="99"/>
    </location>
    <ligand>
        <name>substrate</name>
    </ligand>
</feature>
<evidence type="ECO:0000256" key="2">
    <source>
        <dbReference type="PIRSR" id="PIRSR605511-1"/>
    </source>
</evidence>
<gene>
    <name evidence="5" type="ORF">DL1_15820</name>
</gene>
<comment type="similarity">
    <text evidence="1">Belongs to the SMP-30/CGR1 family.</text>
</comment>
<dbReference type="PRINTS" id="PR01790">
    <property type="entry name" value="SMP30FAMILY"/>
</dbReference>
<sequence>MTGTTVYDDRACFLGEGVMWHPERAQLFWFDILAGRLLSRDASGPLEWQLGEMASAAGWVDRDTLLISTETGLRRFDIASGTHEPVAKVEAERSETRCNDGRADPMGGMWVSTMGKGAEPGAGTIYRYYKGSVEPLFPKITIPNAICFSPDGRRAYFADTPSGRIQTVALDADGWPEGAPELFVDLEPEGLNPDGAICDSDGGVWNAQWGAARVARYLPDGTFDRAISVGGQHSSCPAFGGPQMRDLFVTTAREGIEAPVAGEGLVYTADAGVSGQPVPRVVLV</sequence>
<feature type="binding site" evidence="3">
    <location>
        <position position="194"/>
    </location>
    <ligand>
        <name>a divalent metal cation</name>
        <dbReference type="ChEBI" id="CHEBI:60240"/>
    </ligand>
</feature>
<protein>
    <submittedName>
        <fullName evidence="5">Gluconolactonase</fullName>
    </submittedName>
</protein>
<dbReference type="STRING" id="1185766.SAMN05216224_102267"/>
<comment type="cofactor">
    <cofactor evidence="3">
        <name>Zn(2+)</name>
        <dbReference type="ChEBI" id="CHEBI:29105"/>
    </cofactor>
    <text evidence="3">Binds 1 divalent metal cation per subunit.</text>
</comment>
<name>A0A074TFX8_9RHOB</name>
<accession>A0A074TFX8</accession>
<feature type="binding site" evidence="3">
    <location>
        <position position="144"/>
    </location>
    <ligand>
        <name>a divalent metal cation</name>
        <dbReference type="ChEBI" id="CHEBI:60240"/>
    </ligand>
</feature>
<dbReference type="Proteomes" id="UP000027725">
    <property type="component" value="Unassembled WGS sequence"/>
</dbReference>
<keyword evidence="3" id="KW-0862">Zinc</keyword>
<dbReference type="Gene3D" id="2.120.10.30">
    <property type="entry name" value="TolB, C-terminal domain"/>
    <property type="match status" value="1"/>
</dbReference>
<feature type="domain" description="SMP-30/Gluconolactonase/LRE-like region" evidence="4">
    <location>
        <begin position="14"/>
        <end position="253"/>
    </location>
</feature>
<dbReference type="eggNOG" id="COG3386">
    <property type="taxonomic scope" value="Bacteria"/>
</dbReference>
<dbReference type="InterPro" id="IPR013658">
    <property type="entry name" value="SGL"/>
</dbReference>
<dbReference type="OrthoDB" id="2633250at2"/>
<dbReference type="SUPFAM" id="SSF63829">
    <property type="entry name" value="Calcium-dependent phosphotriesterase"/>
    <property type="match status" value="1"/>
</dbReference>
<evidence type="ECO:0000313" key="5">
    <source>
        <dbReference type="EMBL" id="KEP70574.1"/>
    </source>
</evidence>
<evidence type="ECO:0000313" key="6">
    <source>
        <dbReference type="Proteomes" id="UP000027725"/>
    </source>
</evidence>
<feature type="binding site" evidence="3">
    <location>
        <position position="16"/>
    </location>
    <ligand>
        <name>a divalent metal cation</name>
        <dbReference type="ChEBI" id="CHEBI:60240"/>
    </ligand>
</feature>
<dbReference type="GO" id="GO:0019853">
    <property type="term" value="P:L-ascorbic acid biosynthetic process"/>
    <property type="evidence" value="ECO:0007669"/>
    <property type="project" value="TreeGrafter"/>
</dbReference>
<dbReference type="Pfam" id="PF08450">
    <property type="entry name" value="SGL"/>
    <property type="match status" value="1"/>
</dbReference>
<dbReference type="PANTHER" id="PTHR10907">
    <property type="entry name" value="REGUCALCIN"/>
    <property type="match status" value="1"/>
</dbReference>
<feature type="active site" description="Proton donor/acceptor" evidence="2">
    <location>
        <position position="194"/>
    </location>
</feature>
<evidence type="ECO:0000256" key="3">
    <source>
        <dbReference type="PIRSR" id="PIRSR605511-2"/>
    </source>
</evidence>
<dbReference type="RefSeq" id="WP_038063810.1">
    <property type="nucleotide sequence ID" value="NZ_FOVB01000002.1"/>
</dbReference>
<dbReference type="InterPro" id="IPR011042">
    <property type="entry name" value="6-blade_b-propeller_TolB-like"/>
</dbReference>
<reference evidence="5 6" key="1">
    <citation type="submission" date="2014-03" db="EMBL/GenBank/DDBJ databases">
        <title>The draft genome sequence of Thioclava dalianensis DLFJ1-1.</title>
        <authorList>
            <person name="Lai Q."/>
            <person name="Shao Z."/>
        </authorList>
    </citation>
    <scope>NUCLEOTIDE SEQUENCE [LARGE SCALE GENOMIC DNA]</scope>
    <source>
        <strain evidence="5 6">DLFJ1-1</strain>
    </source>
</reference>
<dbReference type="GO" id="GO:0004341">
    <property type="term" value="F:gluconolactonase activity"/>
    <property type="evidence" value="ECO:0007669"/>
    <property type="project" value="TreeGrafter"/>
</dbReference>
<dbReference type="EMBL" id="JHEH01000005">
    <property type="protein sequence ID" value="KEP70574.1"/>
    <property type="molecule type" value="Genomic_DNA"/>
</dbReference>
<dbReference type="InterPro" id="IPR005511">
    <property type="entry name" value="SMP-30"/>
</dbReference>